<dbReference type="UniPathway" id="UPA00140">
    <property type="reaction ID" value="UER00204"/>
</dbReference>
<dbReference type="CDD" id="cd00517">
    <property type="entry name" value="ATPS"/>
    <property type="match status" value="1"/>
</dbReference>
<comment type="similarity">
    <text evidence="6 7">Belongs to the sulfate adenylyltransferase family.</text>
</comment>
<dbReference type="EC" id="2.7.7.4" evidence="7"/>
<protein>
    <recommendedName>
        <fullName evidence="7">Sulfate adenylyltransferase</fullName>
        <ecNumber evidence="7">2.7.7.4</ecNumber>
    </recommendedName>
    <alternativeName>
        <fullName evidence="7">ATP-sulfurylase</fullName>
    </alternativeName>
    <alternativeName>
        <fullName evidence="7">Sulfate adenylate transferase</fullName>
        <shortName evidence="7">SAT</shortName>
    </alternativeName>
</protein>
<evidence type="ECO:0000313" key="10">
    <source>
        <dbReference type="EMBL" id="AIE97969.1"/>
    </source>
</evidence>
<organism evidence="10">
    <name type="scientific">uncultured marine thaumarchaeote KM3_03_G08</name>
    <dbReference type="NCBI Taxonomy" id="1455962"/>
    <lineage>
        <taxon>Archaea</taxon>
        <taxon>Nitrososphaerota</taxon>
        <taxon>environmental samples</taxon>
    </lineage>
</organism>
<dbReference type="Gene3D" id="3.10.400.10">
    <property type="entry name" value="Sulfate adenylyltransferase"/>
    <property type="match status" value="1"/>
</dbReference>
<dbReference type="GO" id="GO:0070814">
    <property type="term" value="P:hydrogen sulfide biosynthetic process"/>
    <property type="evidence" value="ECO:0007669"/>
    <property type="project" value="UniProtKB-UniRule"/>
</dbReference>
<gene>
    <name evidence="10" type="primary">met3</name>
    <name evidence="7" type="synonym">sat</name>
</gene>
<evidence type="ECO:0000259" key="9">
    <source>
        <dbReference type="Pfam" id="PF14306"/>
    </source>
</evidence>
<sequence length="393" mass="44105">MWPTYGPQQVKILSEDTVVSKPHGGNLVNRFSNIDPSDLSSISISADLANDVENIADGIFSPLEGFLSQQDFENVVEKGRLSNGIPWTIPIVLDVDESTASKIKDSGNVLLKNPDGLGVAVLNVEEVFTFDKEKTVKGVYGTTDNSHPGVAKTMVMNDFLVSGKIDYVKRPENTEVRKFRMTPLETREAFSKAGWKKIVAFQTRNPPHVAHEILQKTAITTRDGVFVNPLIGKKKSGDFKDEVIIKSYEVMIENYYPENRCKLGTLHTEMRFAGPKEAIHHAIMRQNYGCTHIIIGRDHAGVGNFYEPFAAQKIFDDYHDLEITPIFFPAFFYCRKCLTFTNPKVCPHDEESREQVSGTKLRSLIQEGKAPSEFSLRPEVAKIILGYDKPFVD</sequence>
<evidence type="ECO:0000256" key="4">
    <source>
        <dbReference type="ARBA" id="ARBA00022741"/>
    </source>
</evidence>
<accession>A0A075G3G1</accession>
<dbReference type="Pfam" id="PF01747">
    <property type="entry name" value="ATP-sulfurylase"/>
    <property type="match status" value="1"/>
</dbReference>
<evidence type="ECO:0000256" key="1">
    <source>
        <dbReference type="ARBA" id="ARBA00005048"/>
    </source>
</evidence>
<dbReference type="Gene3D" id="3.40.50.620">
    <property type="entry name" value="HUPs"/>
    <property type="match status" value="1"/>
</dbReference>
<dbReference type="PANTHER" id="PTHR43509">
    <property type="match status" value="1"/>
</dbReference>
<dbReference type="InterPro" id="IPR014729">
    <property type="entry name" value="Rossmann-like_a/b/a_fold"/>
</dbReference>
<dbReference type="SUPFAM" id="SSF88697">
    <property type="entry name" value="PUA domain-like"/>
    <property type="match status" value="1"/>
</dbReference>
<evidence type="ECO:0000256" key="6">
    <source>
        <dbReference type="ARBA" id="ARBA00037980"/>
    </source>
</evidence>
<evidence type="ECO:0000256" key="3">
    <source>
        <dbReference type="ARBA" id="ARBA00022695"/>
    </source>
</evidence>
<dbReference type="EMBL" id="KF900522">
    <property type="protein sequence ID" value="AIE97969.1"/>
    <property type="molecule type" value="Genomic_DNA"/>
</dbReference>
<name>A0A075G3G1_9ARCH</name>
<evidence type="ECO:0000256" key="5">
    <source>
        <dbReference type="ARBA" id="ARBA00022840"/>
    </source>
</evidence>
<dbReference type="GO" id="GO:0005524">
    <property type="term" value="F:ATP binding"/>
    <property type="evidence" value="ECO:0007669"/>
    <property type="project" value="UniProtKB-KW"/>
</dbReference>
<keyword evidence="3 7" id="KW-0548">Nucleotidyltransferase</keyword>
<dbReference type="NCBIfam" id="NF003166">
    <property type="entry name" value="PRK04149.1"/>
    <property type="match status" value="1"/>
</dbReference>
<evidence type="ECO:0000256" key="2">
    <source>
        <dbReference type="ARBA" id="ARBA00022679"/>
    </source>
</evidence>
<dbReference type="GO" id="GO:0004781">
    <property type="term" value="F:sulfate adenylyltransferase (ATP) activity"/>
    <property type="evidence" value="ECO:0007669"/>
    <property type="project" value="UniProtKB-UniRule"/>
</dbReference>
<evidence type="ECO:0000256" key="7">
    <source>
        <dbReference type="HAMAP-Rule" id="MF_00066"/>
    </source>
</evidence>
<dbReference type="GO" id="GO:0000103">
    <property type="term" value="P:sulfate assimilation"/>
    <property type="evidence" value="ECO:0007669"/>
    <property type="project" value="UniProtKB-UniRule"/>
</dbReference>
<keyword evidence="4 7" id="KW-0547">Nucleotide-binding</keyword>
<proteinExistence type="inferred from homology"/>
<dbReference type="InterPro" id="IPR020792">
    <property type="entry name" value="SO4_adenylyltransferase_pro"/>
</dbReference>
<dbReference type="InterPro" id="IPR015947">
    <property type="entry name" value="PUA-like_sf"/>
</dbReference>
<dbReference type="SUPFAM" id="SSF52374">
    <property type="entry name" value="Nucleotidylyl transferase"/>
    <property type="match status" value="1"/>
</dbReference>
<dbReference type="HAMAP" id="MF_00066">
    <property type="entry name" value="Sulf_adenylyltr"/>
    <property type="match status" value="1"/>
</dbReference>
<dbReference type="NCBIfam" id="TIGR00339">
    <property type="entry name" value="sopT"/>
    <property type="match status" value="1"/>
</dbReference>
<dbReference type="InterPro" id="IPR025980">
    <property type="entry name" value="ATP-Sase_PUA-like_dom"/>
</dbReference>
<reference evidence="10" key="1">
    <citation type="journal article" date="2014" name="Genome Biol. Evol.">
        <title>Pangenome evidence for extensive interdomain horizontal transfer affecting lineage core and shell genes in uncultured planktonic thaumarchaeota and euryarchaeota.</title>
        <authorList>
            <person name="Deschamps P."/>
            <person name="Zivanovic Y."/>
            <person name="Moreira D."/>
            <person name="Rodriguez-Valera F."/>
            <person name="Lopez-Garcia P."/>
        </authorList>
    </citation>
    <scope>NUCLEOTIDE SEQUENCE</scope>
</reference>
<feature type="domain" description="ATP-sulfurylase PUA-like" evidence="9">
    <location>
        <begin position="21"/>
        <end position="169"/>
    </location>
</feature>
<feature type="domain" description="Sulphate adenylyltransferase catalytic" evidence="8">
    <location>
        <begin position="178"/>
        <end position="385"/>
    </location>
</feature>
<comment type="pathway">
    <text evidence="1 7">Sulfur metabolism; hydrogen sulfide biosynthesis; sulfite from sulfate: step 1/3.</text>
</comment>
<dbReference type="AlphaFoldDB" id="A0A075G3G1"/>
<keyword evidence="2 7" id="KW-0808">Transferase</keyword>
<dbReference type="PANTHER" id="PTHR43509:SF1">
    <property type="entry name" value="SULFATE ADENYLYLTRANSFERASE"/>
    <property type="match status" value="1"/>
</dbReference>
<dbReference type="InterPro" id="IPR002650">
    <property type="entry name" value="Sulphate_adenylyltransferase"/>
</dbReference>
<dbReference type="Pfam" id="PF14306">
    <property type="entry name" value="PUA_2"/>
    <property type="match status" value="1"/>
</dbReference>
<evidence type="ECO:0000259" key="8">
    <source>
        <dbReference type="Pfam" id="PF01747"/>
    </source>
</evidence>
<keyword evidence="5 7" id="KW-0067">ATP-binding</keyword>
<comment type="catalytic activity">
    <reaction evidence="7">
        <text>sulfate + ATP + H(+) = adenosine 5'-phosphosulfate + diphosphate</text>
        <dbReference type="Rhea" id="RHEA:18133"/>
        <dbReference type="ChEBI" id="CHEBI:15378"/>
        <dbReference type="ChEBI" id="CHEBI:16189"/>
        <dbReference type="ChEBI" id="CHEBI:30616"/>
        <dbReference type="ChEBI" id="CHEBI:33019"/>
        <dbReference type="ChEBI" id="CHEBI:58243"/>
        <dbReference type="EC" id="2.7.7.4"/>
    </reaction>
</comment>
<dbReference type="InterPro" id="IPR024951">
    <property type="entry name" value="Sulfurylase_cat_dom"/>
</dbReference>